<dbReference type="NCBIfam" id="TIGR00693">
    <property type="entry name" value="thiE"/>
    <property type="match status" value="1"/>
</dbReference>
<evidence type="ECO:0000259" key="13">
    <source>
        <dbReference type="Pfam" id="PF17792"/>
    </source>
</evidence>
<accession>A0A0C1RCF5</accession>
<dbReference type="InterPro" id="IPR034291">
    <property type="entry name" value="TMP_synthase"/>
</dbReference>
<dbReference type="GO" id="GO:0009228">
    <property type="term" value="P:thiamine biosynthetic process"/>
    <property type="evidence" value="ECO:0007669"/>
    <property type="project" value="UniProtKB-KW"/>
</dbReference>
<feature type="binding site" evidence="9">
    <location>
        <begin position="169"/>
        <end position="173"/>
    </location>
    <ligand>
        <name>4-amino-2-methyl-5-(diphosphooxymethyl)pyrimidine</name>
        <dbReference type="ChEBI" id="CHEBI:57841"/>
    </ligand>
</feature>
<reference evidence="14 15" key="1">
    <citation type="journal article" date="2015" name="Infect. Genet. Evol.">
        <title>Genomic sequences of six botulinum neurotoxin-producing strains representing three clostridial species illustrate the mobility and diversity of botulinum neurotoxin genes.</title>
        <authorList>
            <person name="Smith T.J."/>
            <person name="Hill K.K."/>
            <person name="Xie G."/>
            <person name="Foley B.T."/>
            <person name="Williamson C.H."/>
            <person name="Foster J.T."/>
            <person name="Johnson S.L."/>
            <person name="Chertkov O."/>
            <person name="Teshima H."/>
            <person name="Gibbons H.S."/>
            <person name="Johnsky L.A."/>
            <person name="Karavis M.A."/>
            <person name="Smith L.A."/>
        </authorList>
    </citation>
    <scope>NUCLEOTIDE SEQUENCE [LARGE SCALE GENOMIC DNA]</scope>
    <source>
        <strain evidence="14 15">CDC 2741</strain>
    </source>
</reference>
<feature type="binding site" evidence="9">
    <location>
        <position position="201"/>
    </location>
    <ligand>
        <name>4-amino-2-methyl-5-(diphosphooxymethyl)pyrimidine</name>
        <dbReference type="ChEBI" id="CHEBI:57841"/>
    </ligand>
</feature>
<name>A0A0C1RCF5_9CLOT</name>
<dbReference type="STRING" id="29341.RSJ17_11490"/>
<dbReference type="PANTHER" id="PTHR20857:SF15">
    <property type="entry name" value="THIAMINE-PHOSPHATE SYNTHASE"/>
    <property type="match status" value="1"/>
</dbReference>
<evidence type="ECO:0000256" key="10">
    <source>
        <dbReference type="RuleBase" id="RU003826"/>
    </source>
</evidence>
<feature type="binding site" evidence="9">
    <location>
        <position position="296"/>
    </location>
    <ligand>
        <name>2-[(2R,5Z)-2-carboxy-4-methylthiazol-5(2H)-ylidene]ethyl phosphate</name>
        <dbReference type="ChEBI" id="CHEBI:62899"/>
    </ligand>
</feature>
<evidence type="ECO:0000256" key="1">
    <source>
        <dbReference type="ARBA" id="ARBA00005165"/>
    </source>
</evidence>
<dbReference type="Proteomes" id="UP000031366">
    <property type="component" value="Unassembled WGS sequence"/>
</dbReference>
<proteinExistence type="inferred from homology"/>
<comment type="catalytic activity">
    <reaction evidence="8 9 10">
        <text>2-[(2R,5Z)-2-carboxy-4-methylthiazol-5(2H)-ylidene]ethyl phosphate + 4-amino-2-methyl-5-(diphosphooxymethyl)pyrimidine + 2 H(+) = thiamine phosphate + CO2 + diphosphate</text>
        <dbReference type="Rhea" id="RHEA:47844"/>
        <dbReference type="ChEBI" id="CHEBI:15378"/>
        <dbReference type="ChEBI" id="CHEBI:16526"/>
        <dbReference type="ChEBI" id="CHEBI:33019"/>
        <dbReference type="ChEBI" id="CHEBI:37575"/>
        <dbReference type="ChEBI" id="CHEBI:57841"/>
        <dbReference type="ChEBI" id="CHEBI:62899"/>
        <dbReference type="EC" id="2.5.1.3"/>
    </reaction>
</comment>
<dbReference type="EC" id="2.5.1.3" evidence="9"/>
<feature type="binding site" evidence="9">
    <location>
        <begin position="265"/>
        <end position="267"/>
    </location>
    <ligand>
        <name>2-[(2R,5Z)-2-carboxy-4-methylthiazol-5(2H)-ylidene]ethyl phosphate</name>
        <dbReference type="ChEBI" id="CHEBI:62899"/>
    </ligand>
</feature>
<dbReference type="PANTHER" id="PTHR20857">
    <property type="entry name" value="THIAMINE-PHOSPHATE PYROPHOSPHORYLASE"/>
    <property type="match status" value="1"/>
</dbReference>
<protein>
    <recommendedName>
        <fullName evidence="9">Thiamine-phosphate synthase</fullName>
        <shortName evidence="9">TP synthase</shortName>
        <shortName evidence="9">TPS</shortName>
        <ecNumber evidence="9">2.5.1.3</ecNumber>
    </recommendedName>
    <alternativeName>
        <fullName evidence="9">Thiamine-phosphate pyrophosphorylase</fullName>
        <shortName evidence="9">TMP pyrophosphorylase</shortName>
        <shortName evidence="9">TMP-PPase</shortName>
    </alternativeName>
</protein>
<organism evidence="14 15">
    <name type="scientific">Clostridium argentinense CDC 2741</name>
    <dbReference type="NCBI Taxonomy" id="1418104"/>
    <lineage>
        <taxon>Bacteria</taxon>
        <taxon>Bacillati</taxon>
        <taxon>Bacillota</taxon>
        <taxon>Clostridia</taxon>
        <taxon>Eubacteriales</taxon>
        <taxon>Clostridiaceae</taxon>
        <taxon>Clostridium</taxon>
    </lineage>
</organism>
<evidence type="ECO:0000256" key="7">
    <source>
        <dbReference type="ARBA" id="ARBA00047851"/>
    </source>
</evidence>
<sequence length="354" mass="40871">MSIYRVIDANINRVSEGIRVLEDLCRFYYNDEIKTKELRELRHDVRKTFDNDQLIAYRDSINDIGAAISLKTTVDKKETIEALIKSNFKRIQEGLRTIEELLKILGYYEYGKKYEALRFKSYYLEKTYPNRKFYFKDSIYAILGEDFSNGRDNIQLTKELIESGIKIIQYREKNKDKVYKLNQCKIIRELTKKNNVTFIVNDDIDIALAVKADGIHLGQEDMDSLEARKIAPNMIIGLSTHNKNQALLALEKKVDYIGVGPIFNTTTKKDVEYSEGLEYLKWVSKNIKLPSVTIGGIKEENLMDVISHGSKCFAMISELISTENIKAKVNNIRKIINGINEEDNYELHNSNGCC</sequence>
<feature type="binding site" evidence="9">
    <location>
        <position position="239"/>
    </location>
    <ligand>
        <name>4-amino-2-methyl-5-(diphosphooxymethyl)pyrimidine</name>
        <dbReference type="ChEBI" id="CHEBI:57841"/>
    </ligand>
</feature>
<dbReference type="GO" id="GO:0004789">
    <property type="term" value="F:thiamine-phosphate diphosphorylase activity"/>
    <property type="evidence" value="ECO:0007669"/>
    <property type="project" value="UniProtKB-UniRule"/>
</dbReference>
<dbReference type="InterPro" id="IPR036206">
    <property type="entry name" value="ThiamineP_synth_sf"/>
</dbReference>
<evidence type="ECO:0000256" key="4">
    <source>
        <dbReference type="ARBA" id="ARBA00022842"/>
    </source>
</evidence>
<keyword evidence="3 9" id="KW-0479">Metal-binding</keyword>
<evidence type="ECO:0000256" key="6">
    <source>
        <dbReference type="ARBA" id="ARBA00047334"/>
    </source>
</evidence>
<feature type="binding site" evidence="9">
    <location>
        <position position="268"/>
    </location>
    <ligand>
        <name>4-amino-2-methyl-5-(diphosphooxymethyl)pyrimidine</name>
        <dbReference type="ChEBI" id="CHEBI:57841"/>
    </ligand>
</feature>
<evidence type="ECO:0000259" key="12">
    <source>
        <dbReference type="Pfam" id="PF02581"/>
    </source>
</evidence>
<dbReference type="Gene3D" id="3.20.20.70">
    <property type="entry name" value="Aldolase class I"/>
    <property type="match status" value="1"/>
</dbReference>
<evidence type="ECO:0000313" key="15">
    <source>
        <dbReference type="Proteomes" id="UP000031366"/>
    </source>
</evidence>
<comment type="similarity">
    <text evidence="9 10">Belongs to the thiamine-phosphate synthase family.</text>
</comment>
<comment type="cofactor">
    <cofactor evidence="9">
        <name>Mg(2+)</name>
        <dbReference type="ChEBI" id="CHEBI:18420"/>
    </cofactor>
    <text evidence="9">Binds 1 Mg(2+) ion per subunit.</text>
</comment>
<dbReference type="GO" id="GO:0009229">
    <property type="term" value="P:thiamine diphosphate biosynthetic process"/>
    <property type="evidence" value="ECO:0007669"/>
    <property type="project" value="UniProtKB-UniRule"/>
</dbReference>
<dbReference type="CDD" id="cd00564">
    <property type="entry name" value="TMP_TenI"/>
    <property type="match status" value="1"/>
</dbReference>
<evidence type="ECO:0000313" key="14">
    <source>
        <dbReference type="EMBL" id="KIE48041.1"/>
    </source>
</evidence>
<dbReference type="FunFam" id="3.20.20.70:FF:000096">
    <property type="entry name" value="Thiamine-phosphate synthase"/>
    <property type="match status" value="1"/>
</dbReference>
<feature type="binding site" evidence="9">
    <location>
        <position position="221"/>
    </location>
    <ligand>
        <name>Mg(2+)</name>
        <dbReference type="ChEBI" id="CHEBI:18420"/>
    </ligand>
</feature>
<dbReference type="InterPro" id="IPR022998">
    <property type="entry name" value="ThiamineP_synth_TenI"/>
</dbReference>
<dbReference type="InterPro" id="IPR041397">
    <property type="entry name" value="ThiD2"/>
</dbReference>
<dbReference type="InterPro" id="IPR013785">
    <property type="entry name" value="Aldolase_TIM"/>
</dbReference>
<dbReference type="UniPathway" id="UPA00060">
    <property type="reaction ID" value="UER00141"/>
</dbReference>
<dbReference type="AlphaFoldDB" id="A0A0C1RCF5"/>
<dbReference type="GO" id="GO:0005737">
    <property type="term" value="C:cytoplasm"/>
    <property type="evidence" value="ECO:0007669"/>
    <property type="project" value="TreeGrafter"/>
</dbReference>
<dbReference type="HAMAP" id="MF_00097">
    <property type="entry name" value="TMP_synthase"/>
    <property type="match status" value="1"/>
</dbReference>
<keyword evidence="5 9" id="KW-0784">Thiamine biosynthesis</keyword>
<comment type="catalytic activity">
    <reaction evidence="6 9 10">
        <text>4-methyl-5-(2-phosphooxyethyl)-thiazole + 4-amino-2-methyl-5-(diphosphooxymethyl)pyrimidine + H(+) = thiamine phosphate + diphosphate</text>
        <dbReference type="Rhea" id="RHEA:22328"/>
        <dbReference type="ChEBI" id="CHEBI:15378"/>
        <dbReference type="ChEBI" id="CHEBI:33019"/>
        <dbReference type="ChEBI" id="CHEBI:37575"/>
        <dbReference type="ChEBI" id="CHEBI:57841"/>
        <dbReference type="ChEBI" id="CHEBI:58296"/>
        <dbReference type="EC" id="2.5.1.3"/>
    </reaction>
</comment>
<keyword evidence="15" id="KW-1185">Reference proteome</keyword>
<comment type="function">
    <text evidence="9">Condenses 4-methyl-5-(beta-hydroxyethyl)thiazole monophosphate (THZ-P) and 2-methyl-4-amino-5-hydroxymethyl pyrimidine pyrophosphate (HMP-PP) to form thiamine monophosphate (TMP).</text>
</comment>
<dbReference type="OrthoDB" id="9812206at2"/>
<evidence type="ECO:0000256" key="3">
    <source>
        <dbReference type="ARBA" id="ARBA00022723"/>
    </source>
</evidence>
<comment type="caution">
    <text evidence="14">The sequence shown here is derived from an EMBL/GenBank/DDBJ whole genome shotgun (WGS) entry which is preliminary data.</text>
</comment>
<feature type="domain" description="Thiamine phosphate synthase/TenI" evidence="12">
    <location>
        <begin position="139"/>
        <end position="318"/>
    </location>
</feature>
<comment type="catalytic activity">
    <reaction evidence="7 9 10">
        <text>2-(2-carboxy-4-methylthiazol-5-yl)ethyl phosphate + 4-amino-2-methyl-5-(diphosphooxymethyl)pyrimidine + 2 H(+) = thiamine phosphate + CO2 + diphosphate</text>
        <dbReference type="Rhea" id="RHEA:47848"/>
        <dbReference type="ChEBI" id="CHEBI:15378"/>
        <dbReference type="ChEBI" id="CHEBI:16526"/>
        <dbReference type="ChEBI" id="CHEBI:33019"/>
        <dbReference type="ChEBI" id="CHEBI:37575"/>
        <dbReference type="ChEBI" id="CHEBI:57841"/>
        <dbReference type="ChEBI" id="CHEBI:62890"/>
        <dbReference type="EC" id="2.5.1.3"/>
    </reaction>
</comment>
<evidence type="ECO:0000256" key="8">
    <source>
        <dbReference type="ARBA" id="ARBA00047883"/>
    </source>
</evidence>
<feature type="binding site" evidence="9">
    <location>
        <begin position="316"/>
        <end position="317"/>
    </location>
    <ligand>
        <name>2-[(2R,5Z)-2-carboxy-4-methylthiazol-5(2H)-ylidene]ethyl phosphate</name>
        <dbReference type="ChEBI" id="CHEBI:62899"/>
    </ligand>
</feature>
<feature type="binding site" evidence="9">
    <location>
        <position position="202"/>
    </location>
    <ligand>
        <name>Mg(2+)</name>
        <dbReference type="ChEBI" id="CHEBI:18420"/>
    </ligand>
</feature>
<dbReference type="Pfam" id="PF17792">
    <property type="entry name" value="ThiD2"/>
    <property type="match status" value="1"/>
</dbReference>
<keyword evidence="2 9" id="KW-0808">Transferase</keyword>
<dbReference type="Pfam" id="PF02581">
    <property type="entry name" value="TMP-TENI"/>
    <property type="match status" value="1"/>
</dbReference>
<evidence type="ECO:0000256" key="5">
    <source>
        <dbReference type="ARBA" id="ARBA00022977"/>
    </source>
</evidence>
<evidence type="ECO:0000256" key="11">
    <source>
        <dbReference type="RuleBase" id="RU004253"/>
    </source>
</evidence>
<keyword evidence="4 9" id="KW-0460">Magnesium</keyword>
<gene>
    <name evidence="9 14" type="primary">thiE</name>
    <name evidence="14" type="ORF">U732_3926</name>
</gene>
<dbReference type="SUPFAM" id="SSF51391">
    <property type="entry name" value="Thiamin phosphate synthase"/>
    <property type="match status" value="1"/>
</dbReference>
<feature type="domain" description="ThiD2" evidence="13">
    <location>
        <begin position="5"/>
        <end position="127"/>
    </location>
</feature>
<comment type="pathway">
    <text evidence="1 9 11">Cofactor biosynthesis; thiamine diphosphate biosynthesis; thiamine phosphate from 4-amino-2-methyl-5-diphosphomethylpyrimidine and 4-methyl-5-(2-phosphoethyl)-thiazole: step 1/1.</text>
</comment>
<dbReference type="RefSeq" id="WP_160289173.1">
    <property type="nucleotide sequence ID" value="NZ_AYSO01000012.1"/>
</dbReference>
<evidence type="ECO:0000256" key="9">
    <source>
        <dbReference type="HAMAP-Rule" id="MF_00097"/>
    </source>
</evidence>
<dbReference type="EMBL" id="AYSO01000012">
    <property type="protein sequence ID" value="KIE48041.1"/>
    <property type="molecule type" value="Genomic_DNA"/>
</dbReference>
<evidence type="ECO:0000256" key="2">
    <source>
        <dbReference type="ARBA" id="ARBA00022679"/>
    </source>
</evidence>
<dbReference type="GO" id="GO:0000287">
    <property type="term" value="F:magnesium ion binding"/>
    <property type="evidence" value="ECO:0007669"/>
    <property type="project" value="UniProtKB-UniRule"/>
</dbReference>